<reference evidence="4" key="1">
    <citation type="submission" date="2016-06" db="EMBL/GenBank/DDBJ databases">
        <title>Whole genome sequencing of Thermus brockianus strain GE-1.</title>
        <authorList>
            <person name="Schaefers C."/>
            <person name="Blank S."/>
            <person name="Wiebusch S."/>
            <person name="Elleuche S."/>
            <person name="Antranikian G."/>
        </authorList>
    </citation>
    <scope>NUCLEOTIDE SEQUENCE [LARGE SCALE GENOMIC DNA]</scope>
    <source>
        <strain evidence="4">GE-1</strain>
    </source>
</reference>
<evidence type="ECO:0000256" key="1">
    <source>
        <dbReference type="SAM" id="MobiDB-lite"/>
    </source>
</evidence>
<dbReference type="KEGG" id="tbc:A0O31_02143"/>
<evidence type="ECO:0000259" key="2">
    <source>
        <dbReference type="Pfam" id="PF04233"/>
    </source>
</evidence>
<protein>
    <submittedName>
        <fullName evidence="3">Phage Mu protein F like protein</fullName>
    </submittedName>
</protein>
<feature type="domain" description="Phage head morphogenesis" evidence="2">
    <location>
        <begin position="57"/>
        <end position="167"/>
    </location>
</feature>
<evidence type="ECO:0000313" key="3">
    <source>
        <dbReference type="EMBL" id="APD10197.1"/>
    </source>
</evidence>
<gene>
    <name evidence="3" type="ORF">A0O31_02143</name>
</gene>
<dbReference type="AlphaFoldDB" id="A0A1J0LXK0"/>
<feature type="compositionally biased region" description="Basic and acidic residues" evidence="1">
    <location>
        <begin position="175"/>
        <end position="185"/>
    </location>
</feature>
<dbReference type="OrthoDB" id="9813502at2"/>
<dbReference type="RefSeq" id="WP_071677784.1">
    <property type="nucleotide sequence ID" value="NZ_CP016312.1"/>
</dbReference>
<evidence type="ECO:0000313" key="4">
    <source>
        <dbReference type="Proteomes" id="UP000182993"/>
    </source>
</evidence>
<accession>A0A1J0LXK0</accession>
<dbReference type="NCBIfam" id="TIGR01641">
    <property type="entry name" value="phageSPP1_gp7"/>
    <property type="match status" value="1"/>
</dbReference>
<dbReference type="Pfam" id="PF04233">
    <property type="entry name" value="Phage_Mu_F"/>
    <property type="match status" value="1"/>
</dbReference>
<dbReference type="InterPro" id="IPR006528">
    <property type="entry name" value="Phage_head_morphogenesis_dom"/>
</dbReference>
<dbReference type="EMBL" id="CP016312">
    <property type="protein sequence ID" value="APD10197.1"/>
    <property type="molecule type" value="Genomic_DNA"/>
</dbReference>
<feature type="region of interest" description="Disordered" evidence="1">
    <location>
        <begin position="175"/>
        <end position="204"/>
    </location>
</feature>
<name>A0A1J0LXK0_THEBO</name>
<dbReference type="Proteomes" id="UP000182993">
    <property type="component" value="Chromosome"/>
</dbReference>
<dbReference type="STRING" id="56956.A0O31_02143"/>
<organism evidence="3 4">
    <name type="scientific">Thermus brockianus</name>
    <dbReference type="NCBI Taxonomy" id="56956"/>
    <lineage>
        <taxon>Bacteria</taxon>
        <taxon>Thermotogati</taxon>
        <taxon>Deinococcota</taxon>
        <taxon>Deinococci</taxon>
        <taxon>Thermales</taxon>
        <taxon>Thermaceae</taxon>
        <taxon>Thermus</taxon>
    </lineage>
</organism>
<proteinExistence type="predicted"/>
<sequence>MAWTVEPDPLRPEEALRWFRARLPLPDPEFRALGEEARRRAFFVAGLAALDMVQETMDALARALEEGRPFEDFQRELSDRVKNAWGEGSRHRLETVFRTNLQLAYGAGRWKEAVSARELRPYWGLSVVLDGRTSKICRPLAGIVLPADHPFWRTHVPPLHHNCRTALVTYTREEGERRAWKEPPPHEPQAGFGRPPTAEEWSPDPRDYHPELWRAFLRALAALPEARAHLRGLAESRGQGRPAPRDWLFAAGEMVRAPFNRRGRSVPEELRPLLGRERATSLELHVAQRVMDGHLAPGTPPEVYEGLCREAPAHPEAALFAYARDQGPVLAALAPASFIPEEARGPRLKALWFVVYSFHSGTLATGYSVRDLSELDVPWDKVVWLKRPPWLTPPSP</sequence>